<feature type="domain" description="SusD-like N-terminal" evidence="8">
    <location>
        <begin position="26"/>
        <end position="238"/>
    </location>
</feature>
<dbReference type="AlphaFoldDB" id="A0A1I3J9Q4"/>
<evidence type="ECO:0000256" key="3">
    <source>
        <dbReference type="ARBA" id="ARBA00022729"/>
    </source>
</evidence>
<dbReference type="Proteomes" id="UP000198670">
    <property type="component" value="Unassembled WGS sequence"/>
</dbReference>
<dbReference type="InterPro" id="IPR012944">
    <property type="entry name" value="SusD_RagB_dom"/>
</dbReference>
<proteinExistence type="inferred from homology"/>
<dbReference type="EMBL" id="FOQO01000004">
    <property type="protein sequence ID" value="SFI56923.1"/>
    <property type="molecule type" value="Genomic_DNA"/>
</dbReference>
<feature type="domain" description="RagB/SusD" evidence="7">
    <location>
        <begin position="277"/>
        <end position="577"/>
    </location>
</feature>
<dbReference type="InterPro" id="IPR019734">
    <property type="entry name" value="TPR_rpt"/>
</dbReference>
<dbReference type="PROSITE" id="PS50005">
    <property type="entry name" value="TPR"/>
    <property type="match status" value="1"/>
</dbReference>
<dbReference type="InterPro" id="IPR033985">
    <property type="entry name" value="SusD-like_N"/>
</dbReference>
<evidence type="ECO:0000259" key="8">
    <source>
        <dbReference type="Pfam" id="PF14322"/>
    </source>
</evidence>
<keyword evidence="3" id="KW-0732">Signal</keyword>
<evidence type="ECO:0000256" key="1">
    <source>
        <dbReference type="ARBA" id="ARBA00004442"/>
    </source>
</evidence>
<evidence type="ECO:0000256" key="4">
    <source>
        <dbReference type="ARBA" id="ARBA00023136"/>
    </source>
</evidence>
<evidence type="ECO:0000313" key="9">
    <source>
        <dbReference type="EMBL" id="SFI56923.1"/>
    </source>
</evidence>
<name>A0A1I3J9Q4_9SPHI</name>
<sequence>MKRYYKRYYKLVVVIVLLGLGACSEDFLNRSPQGQLTDEQVSNTKAVEWMLIGAYGLMNGNRDGTWGNYASAPSQWVFGEVAADNAHKGSELADQAVLFDIEMHNTIPVNEHLSAMWNNYYEGITRCNATLRQLKVVQESTDGEKFSAERAAEIEAEAKMLRGHYYFFLWRVFRNIPYIDETVATADAPTVPNNVDVLPMIEADFQFAVQNLSDAKPLGDAGRVDQIAAKSYLGKVYLYQKKHAEALVLFKEVIAARPALESLPFLNNFDVNTENGPESIFAAQHAINPDGGGDNANVGDMLGGLYGSAPANCCGFFNPSFDLVNSFRVTALGLPMLDDSYRNNPYKSDYGLSGDAKANYQVDKTLAVDPRLDYTVGRRGVPYHDWGVMPGDGWLRDPAFGGPFVGYKHMIDQADFPGNTQSGGVNYVTSLNVNIIRLADVYLMAAECAAETGDLDYALARVNNVRVRAAKIPLKTVGGANTAAYNVKPYLAFANKEYALDAIRFERRLELALEGHRFFDLVRWGIAKEALESYSAFEGGIISAYSGLDFAEKNNYFPIPQDQIDRSGGALIQNDGY</sequence>
<comment type="subcellular location">
    <subcellularLocation>
        <location evidence="1">Cell outer membrane</location>
    </subcellularLocation>
</comment>
<evidence type="ECO:0000256" key="5">
    <source>
        <dbReference type="ARBA" id="ARBA00023237"/>
    </source>
</evidence>
<feature type="repeat" description="TPR" evidence="6">
    <location>
        <begin position="227"/>
        <end position="260"/>
    </location>
</feature>
<dbReference type="Pfam" id="PF14322">
    <property type="entry name" value="SusD-like_3"/>
    <property type="match status" value="1"/>
</dbReference>
<dbReference type="SUPFAM" id="SSF48452">
    <property type="entry name" value="TPR-like"/>
    <property type="match status" value="1"/>
</dbReference>
<evidence type="ECO:0000313" key="10">
    <source>
        <dbReference type="Proteomes" id="UP000198670"/>
    </source>
</evidence>
<dbReference type="PROSITE" id="PS51257">
    <property type="entry name" value="PROKAR_LIPOPROTEIN"/>
    <property type="match status" value="1"/>
</dbReference>
<keyword evidence="6" id="KW-0802">TPR repeat</keyword>
<dbReference type="Pfam" id="PF07980">
    <property type="entry name" value="SusD_RagB"/>
    <property type="match status" value="1"/>
</dbReference>
<accession>A0A1I3J9Q4</accession>
<evidence type="ECO:0000256" key="6">
    <source>
        <dbReference type="PROSITE-ProRule" id="PRU00339"/>
    </source>
</evidence>
<evidence type="ECO:0000259" key="7">
    <source>
        <dbReference type="Pfam" id="PF07980"/>
    </source>
</evidence>
<keyword evidence="4" id="KW-0472">Membrane</keyword>
<dbReference type="RefSeq" id="WP_090626605.1">
    <property type="nucleotide sequence ID" value="NZ_FOQO01000004.1"/>
</dbReference>
<dbReference type="OrthoDB" id="9792139at2"/>
<protein>
    <submittedName>
        <fullName evidence="9">Starch-binding associating with outer membrane</fullName>
    </submittedName>
</protein>
<reference evidence="9 10" key="1">
    <citation type="submission" date="2016-10" db="EMBL/GenBank/DDBJ databases">
        <authorList>
            <person name="de Groot N.N."/>
        </authorList>
    </citation>
    <scope>NUCLEOTIDE SEQUENCE [LARGE SCALE GENOMIC DNA]</scope>
    <source>
        <strain evidence="9 10">RK1</strain>
    </source>
</reference>
<dbReference type="STRING" id="1477437.SAMN05444682_104368"/>
<dbReference type="Gene3D" id="1.25.40.390">
    <property type="match status" value="1"/>
</dbReference>
<keyword evidence="5" id="KW-0998">Cell outer membrane</keyword>
<evidence type="ECO:0000256" key="2">
    <source>
        <dbReference type="ARBA" id="ARBA00006275"/>
    </source>
</evidence>
<organism evidence="9 10">
    <name type="scientific">Parapedobacter indicus</name>
    <dbReference type="NCBI Taxonomy" id="1477437"/>
    <lineage>
        <taxon>Bacteria</taxon>
        <taxon>Pseudomonadati</taxon>
        <taxon>Bacteroidota</taxon>
        <taxon>Sphingobacteriia</taxon>
        <taxon>Sphingobacteriales</taxon>
        <taxon>Sphingobacteriaceae</taxon>
        <taxon>Parapedobacter</taxon>
    </lineage>
</organism>
<gene>
    <name evidence="9" type="ORF">SAMN05444682_104368</name>
</gene>
<dbReference type="GO" id="GO:0009279">
    <property type="term" value="C:cell outer membrane"/>
    <property type="evidence" value="ECO:0007669"/>
    <property type="project" value="UniProtKB-SubCell"/>
</dbReference>
<keyword evidence="10" id="KW-1185">Reference proteome</keyword>
<comment type="similarity">
    <text evidence="2">Belongs to the SusD family.</text>
</comment>
<dbReference type="InterPro" id="IPR011990">
    <property type="entry name" value="TPR-like_helical_dom_sf"/>
</dbReference>